<evidence type="ECO:0000256" key="5">
    <source>
        <dbReference type="PROSITE-ProRule" id="PRU01016"/>
    </source>
</evidence>
<dbReference type="Pfam" id="PF00145">
    <property type="entry name" value="DNA_methylase"/>
    <property type="match status" value="2"/>
</dbReference>
<dbReference type="Proteomes" id="UP000216411">
    <property type="component" value="Unassembled WGS sequence"/>
</dbReference>
<gene>
    <name evidence="8" type="ORF">CG710_020685</name>
</gene>
<evidence type="ECO:0000256" key="3">
    <source>
        <dbReference type="ARBA" id="ARBA00022691"/>
    </source>
</evidence>
<dbReference type="Gene3D" id="3.90.120.10">
    <property type="entry name" value="DNA Methylase, subunit A, domain 2"/>
    <property type="match status" value="1"/>
</dbReference>
<dbReference type="SUPFAM" id="SSF53335">
    <property type="entry name" value="S-adenosyl-L-methionine-dependent methyltransferases"/>
    <property type="match status" value="1"/>
</dbReference>
<dbReference type="GO" id="GO:0003886">
    <property type="term" value="F:DNA (cytosine-5-)-methyltransferase activity"/>
    <property type="evidence" value="ECO:0007669"/>
    <property type="project" value="UniProtKB-EC"/>
</dbReference>
<dbReference type="PROSITE" id="PS00094">
    <property type="entry name" value="C5_MTASE_1"/>
    <property type="match status" value="1"/>
</dbReference>
<sequence length="419" mass="48020">MKTLKYLDLFAGAGGLSEGFIRAGYEPTAHVEIDEAACFTLKTRLAYKWLQENQKEEVYESYLAGEINRQAFYNSVPESLLQSVLNYEISKKNINKIFDEVDSILNGSSIDLIVGGPPCQAYSLVGRARDEKGMQGDKRNYLYILYAEFLKKYKPKYFVFENVLGLLSAKDKDGILHFSKMRKLFKKCGYTTEYKVLNAADFGVLQNRKRVILIGKYGVHKDFYPQMVLEDRKFLVNEIFKDLPKIKAGKGTTLPVNTLNYNEEYLYEAKIKKSENQKTTFHCARPHTKQDLKIYKIAVKLWDTQKKRLSYTDLPKNLQSQSNLDSFLDRFKVVAGDLPCSQTVVAHISKDGHYFIHPDPKQNRSLTPREVARLQTFPDDFYFESVSGKPSRTTAYKQIGNAVPVLLAEKIARALLAVW</sequence>
<evidence type="ECO:0000256" key="6">
    <source>
        <dbReference type="RuleBase" id="RU000416"/>
    </source>
</evidence>
<evidence type="ECO:0000256" key="2">
    <source>
        <dbReference type="ARBA" id="ARBA00022679"/>
    </source>
</evidence>
<dbReference type="InterPro" id="IPR050390">
    <property type="entry name" value="C5-Methyltransferase"/>
</dbReference>
<dbReference type="PANTHER" id="PTHR10629:SF52">
    <property type="entry name" value="DNA (CYTOSINE-5)-METHYLTRANSFERASE 1"/>
    <property type="match status" value="1"/>
</dbReference>
<evidence type="ECO:0000256" key="4">
    <source>
        <dbReference type="ARBA" id="ARBA00022747"/>
    </source>
</evidence>
<dbReference type="InterPro" id="IPR001525">
    <property type="entry name" value="C5_MeTfrase"/>
</dbReference>
<dbReference type="GO" id="GO:0044027">
    <property type="term" value="P:negative regulation of gene expression via chromosomal CpG island methylation"/>
    <property type="evidence" value="ECO:0007669"/>
    <property type="project" value="TreeGrafter"/>
</dbReference>
<dbReference type="InterPro" id="IPR018117">
    <property type="entry name" value="C5_DNA_meth_AS"/>
</dbReference>
<proteinExistence type="inferred from homology"/>
<keyword evidence="9" id="KW-1185">Reference proteome</keyword>
<dbReference type="PROSITE" id="PS00095">
    <property type="entry name" value="C5_MTASE_2"/>
    <property type="match status" value="1"/>
</dbReference>
<dbReference type="PROSITE" id="PS51679">
    <property type="entry name" value="SAM_MT_C5"/>
    <property type="match status" value="1"/>
</dbReference>
<dbReference type="NCBIfam" id="TIGR00675">
    <property type="entry name" value="dcm"/>
    <property type="match status" value="1"/>
</dbReference>
<protein>
    <recommendedName>
        <fullName evidence="7">Cytosine-specific methyltransferase</fullName>
        <ecNumber evidence="7">2.1.1.37</ecNumber>
    </recommendedName>
</protein>
<evidence type="ECO:0000313" key="8">
    <source>
        <dbReference type="EMBL" id="RDY27485.1"/>
    </source>
</evidence>
<organism evidence="8 9">
    <name type="scientific">Lachnotalea glycerini</name>
    <dbReference type="NCBI Taxonomy" id="1763509"/>
    <lineage>
        <taxon>Bacteria</taxon>
        <taxon>Bacillati</taxon>
        <taxon>Bacillota</taxon>
        <taxon>Clostridia</taxon>
        <taxon>Lachnospirales</taxon>
        <taxon>Lachnospiraceae</taxon>
        <taxon>Lachnotalea</taxon>
    </lineage>
</organism>
<accession>A0A371J420</accession>
<dbReference type="InterPro" id="IPR031303">
    <property type="entry name" value="C5_meth_CS"/>
</dbReference>
<dbReference type="GO" id="GO:0003677">
    <property type="term" value="F:DNA binding"/>
    <property type="evidence" value="ECO:0007669"/>
    <property type="project" value="TreeGrafter"/>
</dbReference>
<keyword evidence="1 5" id="KW-0489">Methyltransferase</keyword>
<dbReference type="Gene3D" id="3.40.50.150">
    <property type="entry name" value="Vaccinia Virus protein VP39"/>
    <property type="match status" value="1"/>
</dbReference>
<comment type="similarity">
    <text evidence="5 6">Belongs to the class I-like SAM-binding methyltransferase superfamily. C5-methyltransferase family.</text>
</comment>
<dbReference type="EC" id="2.1.1.37" evidence="7"/>
<dbReference type="PRINTS" id="PR00105">
    <property type="entry name" value="C5METTRFRASE"/>
</dbReference>
<reference evidence="8 9" key="1">
    <citation type="journal article" date="2017" name="Genome Announc.">
        <title>Draft Genome Sequence of a Sporulating and Motile Strain of Lachnotalea glycerini Isolated from Water in Quebec City, Canada.</title>
        <authorList>
            <person name="Maheux A.F."/>
            <person name="Boudreau D.K."/>
            <person name="Berube E."/>
            <person name="Boissinot M."/>
            <person name="Raymond F."/>
            <person name="Brodeur S."/>
            <person name="Corbeil J."/>
            <person name="Isabel S."/>
            <person name="Omar R.F."/>
            <person name="Bergeron M.G."/>
        </authorList>
    </citation>
    <scope>NUCLEOTIDE SEQUENCE [LARGE SCALE GENOMIC DNA]</scope>
    <source>
        <strain evidence="8 9">CCRI-19302</strain>
    </source>
</reference>
<dbReference type="PANTHER" id="PTHR10629">
    <property type="entry name" value="CYTOSINE-SPECIFIC METHYLTRANSFERASE"/>
    <property type="match status" value="1"/>
</dbReference>
<dbReference type="OrthoDB" id="9813719at2"/>
<comment type="catalytic activity">
    <reaction evidence="7">
        <text>a 2'-deoxycytidine in DNA + S-adenosyl-L-methionine = a 5-methyl-2'-deoxycytidine in DNA + S-adenosyl-L-homocysteine + H(+)</text>
        <dbReference type="Rhea" id="RHEA:13681"/>
        <dbReference type="Rhea" id="RHEA-COMP:11369"/>
        <dbReference type="Rhea" id="RHEA-COMP:11370"/>
        <dbReference type="ChEBI" id="CHEBI:15378"/>
        <dbReference type="ChEBI" id="CHEBI:57856"/>
        <dbReference type="ChEBI" id="CHEBI:59789"/>
        <dbReference type="ChEBI" id="CHEBI:85452"/>
        <dbReference type="ChEBI" id="CHEBI:85454"/>
        <dbReference type="EC" id="2.1.1.37"/>
    </reaction>
</comment>
<dbReference type="EMBL" id="NOKA02000108">
    <property type="protein sequence ID" value="RDY27485.1"/>
    <property type="molecule type" value="Genomic_DNA"/>
</dbReference>
<dbReference type="InterPro" id="IPR029063">
    <property type="entry name" value="SAM-dependent_MTases_sf"/>
</dbReference>
<comment type="caution">
    <text evidence="8">The sequence shown here is derived from an EMBL/GenBank/DDBJ whole genome shotgun (WGS) entry which is preliminary data.</text>
</comment>
<evidence type="ECO:0000256" key="7">
    <source>
        <dbReference type="RuleBase" id="RU000417"/>
    </source>
</evidence>
<keyword evidence="3 5" id="KW-0949">S-adenosyl-L-methionine</keyword>
<dbReference type="RefSeq" id="WP_094376038.1">
    <property type="nucleotide sequence ID" value="NZ_NOKA02000108.1"/>
</dbReference>
<keyword evidence="4" id="KW-0680">Restriction system</keyword>
<name>A0A371J420_9FIRM</name>
<feature type="active site" evidence="5">
    <location>
        <position position="119"/>
    </location>
</feature>
<dbReference type="GO" id="GO:0032259">
    <property type="term" value="P:methylation"/>
    <property type="evidence" value="ECO:0007669"/>
    <property type="project" value="UniProtKB-KW"/>
</dbReference>
<dbReference type="AlphaFoldDB" id="A0A371J420"/>
<evidence type="ECO:0000313" key="9">
    <source>
        <dbReference type="Proteomes" id="UP000216411"/>
    </source>
</evidence>
<dbReference type="GO" id="GO:0009307">
    <property type="term" value="P:DNA restriction-modification system"/>
    <property type="evidence" value="ECO:0007669"/>
    <property type="project" value="UniProtKB-KW"/>
</dbReference>
<keyword evidence="2 5" id="KW-0808">Transferase</keyword>
<evidence type="ECO:0000256" key="1">
    <source>
        <dbReference type="ARBA" id="ARBA00022603"/>
    </source>
</evidence>